<protein>
    <submittedName>
        <fullName evidence="6">Uncharacterized protein</fullName>
    </submittedName>
</protein>
<evidence type="ECO:0000256" key="3">
    <source>
        <dbReference type="ARBA" id="ARBA00022771"/>
    </source>
</evidence>
<evidence type="ECO:0000256" key="1">
    <source>
        <dbReference type="ARBA" id="ARBA00004123"/>
    </source>
</evidence>
<keyword evidence="3" id="KW-0863">Zinc-finger</keyword>
<dbReference type="InterPro" id="IPR052035">
    <property type="entry name" value="ZnF_BED_domain_contain"/>
</dbReference>
<dbReference type="PANTHER" id="PTHR46481:SF10">
    <property type="entry name" value="ZINC FINGER BED DOMAIN-CONTAINING PROTEIN 39"/>
    <property type="match status" value="1"/>
</dbReference>
<reference evidence="6" key="1">
    <citation type="submission" date="2023-02" db="EMBL/GenBank/DDBJ databases">
        <title>Genome of toxic invasive species Heracleum sosnowskyi carries increased number of genes despite the absence of recent whole-genome duplications.</title>
        <authorList>
            <person name="Schelkunov M."/>
            <person name="Shtratnikova V."/>
            <person name="Makarenko M."/>
            <person name="Klepikova A."/>
            <person name="Omelchenko D."/>
            <person name="Novikova G."/>
            <person name="Obukhova E."/>
            <person name="Bogdanov V."/>
            <person name="Penin A."/>
            <person name="Logacheva M."/>
        </authorList>
    </citation>
    <scope>NUCLEOTIDE SEQUENCE</scope>
    <source>
        <strain evidence="6">Hsosn_3</strain>
        <tissue evidence="6">Leaf</tissue>
    </source>
</reference>
<gene>
    <name evidence="6" type="ORF">POM88_002067</name>
</gene>
<dbReference type="AlphaFoldDB" id="A0AAD8JHB8"/>
<dbReference type="GO" id="GO:0008270">
    <property type="term" value="F:zinc ion binding"/>
    <property type="evidence" value="ECO:0007669"/>
    <property type="project" value="UniProtKB-KW"/>
</dbReference>
<name>A0AAD8JHB8_9APIA</name>
<keyword evidence="4" id="KW-0862">Zinc</keyword>
<evidence type="ECO:0000313" key="7">
    <source>
        <dbReference type="Proteomes" id="UP001237642"/>
    </source>
</evidence>
<keyword evidence="2" id="KW-0479">Metal-binding</keyword>
<dbReference type="EMBL" id="JAUIZM010000001">
    <property type="protein sequence ID" value="KAK1402462.1"/>
    <property type="molecule type" value="Genomic_DNA"/>
</dbReference>
<dbReference type="GO" id="GO:0005634">
    <property type="term" value="C:nucleus"/>
    <property type="evidence" value="ECO:0007669"/>
    <property type="project" value="UniProtKB-SubCell"/>
</dbReference>
<dbReference type="SUPFAM" id="SSF140996">
    <property type="entry name" value="Hermes dimerisation domain"/>
    <property type="match status" value="1"/>
</dbReference>
<comment type="subcellular location">
    <subcellularLocation>
        <location evidence="1">Nucleus</location>
    </subcellularLocation>
</comment>
<evidence type="ECO:0000256" key="2">
    <source>
        <dbReference type="ARBA" id="ARBA00022723"/>
    </source>
</evidence>
<dbReference type="PANTHER" id="PTHR46481">
    <property type="entry name" value="ZINC FINGER BED DOMAIN-CONTAINING PROTEIN 4"/>
    <property type="match status" value="1"/>
</dbReference>
<organism evidence="6 7">
    <name type="scientific">Heracleum sosnowskyi</name>
    <dbReference type="NCBI Taxonomy" id="360622"/>
    <lineage>
        <taxon>Eukaryota</taxon>
        <taxon>Viridiplantae</taxon>
        <taxon>Streptophyta</taxon>
        <taxon>Embryophyta</taxon>
        <taxon>Tracheophyta</taxon>
        <taxon>Spermatophyta</taxon>
        <taxon>Magnoliopsida</taxon>
        <taxon>eudicotyledons</taxon>
        <taxon>Gunneridae</taxon>
        <taxon>Pentapetalae</taxon>
        <taxon>asterids</taxon>
        <taxon>campanulids</taxon>
        <taxon>Apiales</taxon>
        <taxon>Apiaceae</taxon>
        <taxon>Apioideae</taxon>
        <taxon>apioid superclade</taxon>
        <taxon>Tordylieae</taxon>
        <taxon>Tordyliinae</taxon>
        <taxon>Heracleum</taxon>
    </lineage>
</organism>
<comment type="caution">
    <text evidence="6">The sequence shown here is derived from an EMBL/GenBank/DDBJ whole genome shotgun (WGS) entry which is preliminary data.</text>
</comment>
<evidence type="ECO:0000313" key="6">
    <source>
        <dbReference type="EMBL" id="KAK1402462.1"/>
    </source>
</evidence>
<proteinExistence type="predicted"/>
<accession>A0AAD8JHB8</accession>
<evidence type="ECO:0000256" key="4">
    <source>
        <dbReference type="ARBA" id="ARBA00022833"/>
    </source>
</evidence>
<keyword evidence="7" id="KW-1185">Reference proteome</keyword>
<keyword evidence="5" id="KW-0539">Nucleus</keyword>
<dbReference type="Proteomes" id="UP001237642">
    <property type="component" value="Unassembled WGS sequence"/>
</dbReference>
<reference evidence="6" key="2">
    <citation type="submission" date="2023-05" db="EMBL/GenBank/DDBJ databases">
        <authorList>
            <person name="Schelkunov M.I."/>
        </authorList>
    </citation>
    <scope>NUCLEOTIDE SEQUENCE</scope>
    <source>
        <strain evidence="6">Hsosn_3</strain>
        <tissue evidence="6">Leaf</tissue>
    </source>
</reference>
<sequence>MNLLSEDPEDPRCRCNYCGIDYACHSRRVGISSLWGHLEKCKNNPHRVVDKKQKVLSFHGANLLATTFNKVRYRNALANFVVKDEQTFRVVVGVGFKELINELQPKFIVPSRITVARDINHLFSKERLKLNDELIAAVARLIVKVESVLYSLYTCYNVGSDDVDVKEVGGDPPPKIVPGRSRLLENYMQRQQMESIWNKNEIDKYLEEDSLNPMTASFNITRPTQPVFTPSSRWALGCATRPMTTWCLTGLCDVDLPLRFLEGEGDGLCMIVFSFLDYGALTQVATPKPQKETKHVLKVPQDPNVLEVLFLKNPSWSEFYNLVLTFKPSFPLNKIKCPDEISGDPPMCIHGLFNLSVYECAGGYLEGDMKVNKKPFDKEAPVEPLTTLVRYKDLFDTWWSCLGTITFDVNEKFLAYQENKHNFERRYPKDVLLLNGLVLGKTYVEKFQKILEQNHYMVGQKYNCVKFITDIKKGFQVSVEVNFMKLDHKSEFFGL</sequence>
<evidence type="ECO:0000256" key="5">
    <source>
        <dbReference type="ARBA" id="ARBA00023242"/>
    </source>
</evidence>